<evidence type="ECO:0000313" key="1">
    <source>
        <dbReference type="EMBL" id="CAK0793036.1"/>
    </source>
</evidence>
<comment type="caution">
    <text evidence="1">The sequence shown here is derived from an EMBL/GenBank/DDBJ whole genome shotgun (WGS) entry which is preliminary data.</text>
</comment>
<evidence type="ECO:0000313" key="2">
    <source>
        <dbReference type="Proteomes" id="UP001189429"/>
    </source>
</evidence>
<keyword evidence="2" id="KW-1185">Reference proteome</keyword>
<proteinExistence type="predicted"/>
<reference evidence="1" key="1">
    <citation type="submission" date="2023-10" db="EMBL/GenBank/DDBJ databases">
        <authorList>
            <person name="Chen Y."/>
            <person name="Shah S."/>
            <person name="Dougan E. K."/>
            <person name="Thang M."/>
            <person name="Chan C."/>
        </authorList>
    </citation>
    <scope>NUCLEOTIDE SEQUENCE [LARGE SCALE GENOMIC DNA]</scope>
</reference>
<organism evidence="1 2">
    <name type="scientific">Prorocentrum cordatum</name>
    <dbReference type="NCBI Taxonomy" id="2364126"/>
    <lineage>
        <taxon>Eukaryota</taxon>
        <taxon>Sar</taxon>
        <taxon>Alveolata</taxon>
        <taxon>Dinophyceae</taxon>
        <taxon>Prorocentrales</taxon>
        <taxon>Prorocentraceae</taxon>
        <taxon>Prorocentrum</taxon>
    </lineage>
</organism>
<protein>
    <submittedName>
        <fullName evidence="1">Uncharacterized protein</fullName>
    </submittedName>
</protein>
<gene>
    <name evidence="1" type="ORF">PCOR1329_LOCUS3450</name>
</gene>
<dbReference type="EMBL" id="CAUYUJ010000891">
    <property type="protein sequence ID" value="CAK0793036.1"/>
    <property type="molecule type" value="Genomic_DNA"/>
</dbReference>
<dbReference type="Proteomes" id="UP001189429">
    <property type="component" value="Unassembled WGS sequence"/>
</dbReference>
<sequence>MQRTENQRHIGRPERAINDMNTNAWSSANEEAGRPLPPQGPFLAPPWCSTPWKAHAKGKRTSCLVGCYHKRCGENCPRCHDPRCRVLANDILLQAHVVASNYTECPLIAGLRRTERACDGALVEYSDVYTMASTPSDDCRNLVSL</sequence>
<name>A0ABN9PJ80_9DINO</name>
<accession>A0ABN9PJ80</accession>